<dbReference type="RefSeq" id="WP_134674590.1">
    <property type="nucleotide sequence ID" value="NZ_CP039383.2"/>
</dbReference>
<dbReference type="OrthoDB" id="9766690at2"/>
<dbReference type="PANTHER" id="PTHR42865">
    <property type="entry name" value="PROTON/GLUTAMATE-ASPARTATE SYMPORTER"/>
    <property type="match status" value="1"/>
</dbReference>
<keyword evidence="3" id="KW-1003">Cell membrane</keyword>
<gene>
    <name evidence="7" type="ORF">E4582_01720</name>
</gene>
<evidence type="ECO:0000256" key="6">
    <source>
        <dbReference type="ARBA" id="ARBA00023136"/>
    </source>
</evidence>
<evidence type="ECO:0000256" key="2">
    <source>
        <dbReference type="ARBA" id="ARBA00022448"/>
    </source>
</evidence>
<evidence type="ECO:0000313" key="8">
    <source>
        <dbReference type="Proteomes" id="UP000298681"/>
    </source>
</evidence>
<dbReference type="AlphaFoldDB" id="A0A4Z1R8E6"/>
<evidence type="ECO:0000256" key="5">
    <source>
        <dbReference type="ARBA" id="ARBA00022989"/>
    </source>
</evidence>
<sequence>MSAPARVLVGLLAGAAVGLGLAARDPATAVQVANAVQPIGRLWLNALQMTVVPLVAALVVVGINAASDAAASGRTARMAMVVFAILLLASGSFAAIAAPTLLSMVPRADTMVETFRSAIAGPATLPTPPPLGEWLSGVIPNNALAAAAASAMLPLVVFAMFFGFALTRLEPERRARMLELVQTVGDAMIVVVRWVLWAAPLGVFALVLAVCARVGLSVLGALGTYIAVQCVLYICVTIALYAVAVLAAGEKLRRFASALVPVQAIAASTQSSLASLPVMIDVARQRLGYPLAVTSLVLPMAVSLFRVTSPVQYIGVACFIAWMYGVDLSAMQLATAVGLSLVISMGSVGLPGQVSFMTTNMPVSQAMGLPVEPLGVLLAVDTIPDVFSTVGNTTAQVTATGIVARRTGAMPAAADG</sequence>
<dbReference type="Gene3D" id="1.10.3860.10">
    <property type="entry name" value="Sodium:dicarboxylate symporter"/>
    <property type="match status" value="1"/>
</dbReference>
<dbReference type="InterPro" id="IPR036458">
    <property type="entry name" value="Na:dicarbo_symporter_sf"/>
</dbReference>
<keyword evidence="2" id="KW-0813">Transport</keyword>
<evidence type="ECO:0000256" key="1">
    <source>
        <dbReference type="ARBA" id="ARBA00004651"/>
    </source>
</evidence>
<evidence type="ECO:0000256" key="3">
    <source>
        <dbReference type="ARBA" id="ARBA00022475"/>
    </source>
</evidence>
<dbReference type="EMBL" id="SPUH01000001">
    <property type="protein sequence ID" value="TKS55236.1"/>
    <property type="molecule type" value="Genomic_DNA"/>
</dbReference>
<dbReference type="InterPro" id="IPR001991">
    <property type="entry name" value="Na-dicarboxylate_symporter"/>
</dbReference>
<dbReference type="PANTHER" id="PTHR42865:SF7">
    <property type="entry name" value="PROTON_GLUTAMATE-ASPARTATE SYMPORTER"/>
    <property type="match status" value="1"/>
</dbReference>
<proteinExistence type="predicted"/>
<dbReference type="PRINTS" id="PR00173">
    <property type="entry name" value="EDTRNSPORT"/>
</dbReference>
<dbReference type="GO" id="GO:0005886">
    <property type="term" value="C:plasma membrane"/>
    <property type="evidence" value="ECO:0007669"/>
    <property type="project" value="UniProtKB-SubCell"/>
</dbReference>
<keyword evidence="6" id="KW-0472">Membrane</keyword>
<dbReference type="SUPFAM" id="SSF118215">
    <property type="entry name" value="Proton glutamate symport protein"/>
    <property type="match status" value="1"/>
</dbReference>
<protein>
    <submittedName>
        <fullName evidence="7">Dicarboxylate/amino acid:cation symporter</fullName>
    </submittedName>
</protein>
<keyword evidence="5" id="KW-1133">Transmembrane helix</keyword>
<keyword evidence="8" id="KW-1185">Reference proteome</keyword>
<dbReference type="Proteomes" id="UP000298681">
    <property type="component" value="Unassembled WGS sequence"/>
</dbReference>
<keyword evidence="4" id="KW-0812">Transmembrane</keyword>
<name>A0A4Z1R8E6_9GAMM</name>
<evidence type="ECO:0000256" key="4">
    <source>
        <dbReference type="ARBA" id="ARBA00022692"/>
    </source>
</evidence>
<evidence type="ECO:0000313" key="7">
    <source>
        <dbReference type="EMBL" id="TKS55236.1"/>
    </source>
</evidence>
<comment type="subcellular location">
    <subcellularLocation>
        <location evidence="1">Cell membrane</location>
        <topology evidence="1">Multi-pass membrane protein</topology>
    </subcellularLocation>
</comment>
<dbReference type="GO" id="GO:0015293">
    <property type="term" value="F:symporter activity"/>
    <property type="evidence" value="ECO:0007669"/>
    <property type="project" value="UniProtKB-KW"/>
</dbReference>
<reference evidence="7 8" key="1">
    <citation type="submission" date="2019-01" db="EMBL/GenBank/DDBJ databases">
        <authorList>
            <person name="Zhang S."/>
        </authorList>
    </citation>
    <scope>NUCLEOTIDE SEQUENCE [LARGE SCALE GENOMIC DNA]</scope>
    <source>
        <strain evidence="7 8">1626</strain>
    </source>
</reference>
<dbReference type="Pfam" id="PF00375">
    <property type="entry name" value="SDF"/>
    <property type="match status" value="1"/>
</dbReference>
<accession>A0A4Z1R8E6</accession>
<organism evidence="7 8">
    <name type="scientific">Luteimonas yindakuii</name>
    <dbReference type="NCBI Taxonomy" id="2565782"/>
    <lineage>
        <taxon>Bacteria</taxon>
        <taxon>Pseudomonadati</taxon>
        <taxon>Pseudomonadota</taxon>
        <taxon>Gammaproteobacteria</taxon>
        <taxon>Lysobacterales</taxon>
        <taxon>Lysobacteraceae</taxon>
        <taxon>Luteimonas</taxon>
    </lineage>
</organism>
<comment type="caution">
    <text evidence="7">The sequence shown here is derived from an EMBL/GenBank/DDBJ whole genome shotgun (WGS) entry which is preliminary data.</text>
</comment>